<feature type="coiled-coil region" evidence="1">
    <location>
        <begin position="219"/>
        <end position="249"/>
    </location>
</feature>
<sequence length="280" mass="30844">ARVGAVGPEAAEAAVGRLIDWYARQAQRADLVAAGPRLRVAEDVPELPGTPDLPFPDSARAMRWLEEERQVLYELVRRAASSSLDRATVALCEPLWTHYQDHPHPQDAIAAFRTGVWAAGRLSQAPALVRMRCQLARVLWEDGRFAEAEAEVGQAWQAIPLLGDSALERKVAASAVEARGRLHAARGEWREAAADHAECRDMHSANRNPYGVMLQDYQLGRALTELDELERAQSLLEQARARAVEEGRARMTARTGLALARVLRRGGAPERARDLCQAAL</sequence>
<feature type="non-terminal residue" evidence="2">
    <location>
        <position position="280"/>
    </location>
</feature>
<reference evidence="2 3" key="1">
    <citation type="journal article" date="2016" name="Front. Microbiol.">
        <title>Comparative Genomics Analysis of Streptomyces Species Reveals Their Adaptation to the Marine Environment and Their Diversity at the Genomic Level.</title>
        <authorList>
            <person name="Tian X."/>
            <person name="Zhang Z."/>
            <person name="Yang T."/>
            <person name="Chen M."/>
            <person name="Li J."/>
            <person name="Chen F."/>
            <person name="Yang J."/>
            <person name="Li W."/>
            <person name="Zhang B."/>
            <person name="Zhang Z."/>
            <person name="Wu J."/>
            <person name="Zhang C."/>
            <person name="Long L."/>
            <person name="Xiao J."/>
        </authorList>
    </citation>
    <scope>NUCLEOTIDE SEQUENCE [LARGE SCALE GENOMIC DNA]</scope>
    <source>
        <strain evidence="2 3">SCSIO 02100</strain>
    </source>
</reference>
<evidence type="ECO:0000256" key="1">
    <source>
        <dbReference type="SAM" id="Coils"/>
    </source>
</evidence>
<comment type="caution">
    <text evidence="2">The sequence shown here is derived from an EMBL/GenBank/DDBJ whole genome shotgun (WGS) entry which is preliminary data.</text>
</comment>
<feature type="non-terminal residue" evidence="2">
    <location>
        <position position="1"/>
    </location>
</feature>
<dbReference type="AlphaFoldDB" id="A0A1E7KQY5"/>
<dbReference type="SUPFAM" id="SSF48452">
    <property type="entry name" value="TPR-like"/>
    <property type="match status" value="1"/>
</dbReference>
<protein>
    <submittedName>
        <fullName evidence="2">Uncharacterized protein</fullName>
    </submittedName>
</protein>
<dbReference type="Proteomes" id="UP000176101">
    <property type="component" value="Unassembled WGS sequence"/>
</dbReference>
<name>A0A1E7KQY5_9ACTN</name>
<dbReference type="InterPro" id="IPR011990">
    <property type="entry name" value="TPR-like_helical_dom_sf"/>
</dbReference>
<keyword evidence="1" id="KW-0175">Coiled coil</keyword>
<organism evidence="2 3">
    <name type="scientific">Streptomyces oceani</name>
    <dbReference type="NCBI Taxonomy" id="1075402"/>
    <lineage>
        <taxon>Bacteria</taxon>
        <taxon>Bacillati</taxon>
        <taxon>Actinomycetota</taxon>
        <taxon>Actinomycetes</taxon>
        <taxon>Kitasatosporales</taxon>
        <taxon>Streptomycetaceae</taxon>
        <taxon>Streptomyces</taxon>
    </lineage>
</organism>
<accession>A0A1E7KQY5</accession>
<keyword evidence="3" id="KW-1185">Reference proteome</keyword>
<proteinExistence type="predicted"/>
<evidence type="ECO:0000313" key="3">
    <source>
        <dbReference type="Proteomes" id="UP000176101"/>
    </source>
</evidence>
<dbReference type="Gene3D" id="1.25.40.10">
    <property type="entry name" value="Tetratricopeptide repeat domain"/>
    <property type="match status" value="1"/>
</dbReference>
<dbReference type="EMBL" id="LJGU01000067">
    <property type="protein sequence ID" value="OEV06335.1"/>
    <property type="molecule type" value="Genomic_DNA"/>
</dbReference>
<gene>
    <name evidence="2" type="ORF">AN216_00320</name>
</gene>
<evidence type="ECO:0000313" key="2">
    <source>
        <dbReference type="EMBL" id="OEV06335.1"/>
    </source>
</evidence>